<accession>A0A6P3ZNE9</accession>
<dbReference type="AlphaFoldDB" id="A0A6P3ZNE9"/>
<keyword evidence="4" id="KW-1185">Reference proteome</keyword>
<keyword evidence="3" id="KW-1133">Transmembrane helix</keyword>
<feature type="disulfide bond" evidence="2">
    <location>
        <begin position="4"/>
        <end position="231"/>
    </location>
</feature>
<gene>
    <name evidence="5" type="primary">LOC107417950</name>
</gene>
<evidence type="ECO:0000256" key="1">
    <source>
        <dbReference type="ARBA" id="ARBA00010607"/>
    </source>
</evidence>
<dbReference type="SUPFAM" id="SSF49870">
    <property type="entry name" value="Osmotin, thaumatin-like protein"/>
    <property type="match status" value="1"/>
</dbReference>
<dbReference type="PIRSF" id="PIRSF002703">
    <property type="entry name" value="Thaumatin"/>
    <property type="match status" value="1"/>
</dbReference>
<proteinExistence type="inferred from homology"/>
<dbReference type="InParanoid" id="A0A6P3ZNE9"/>
<dbReference type="Pfam" id="PF00314">
    <property type="entry name" value="Thaumatin"/>
    <property type="match status" value="1"/>
</dbReference>
<protein>
    <submittedName>
        <fullName evidence="5">Thaumatin-like protein 1b</fullName>
    </submittedName>
</protein>
<dbReference type="Proteomes" id="UP001652623">
    <property type="component" value="Chromosome 2"/>
</dbReference>
<feature type="disulfide bond" evidence="2">
    <location>
        <begin position="151"/>
        <end position="164"/>
    </location>
</feature>
<dbReference type="InterPro" id="IPR037176">
    <property type="entry name" value="Osmotin/thaumatin-like_sf"/>
</dbReference>
<name>A0A6P3ZNE9_ZIZJJ</name>
<feature type="disulfide bond" evidence="2">
    <location>
        <begin position="178"/>
        <end position="191"/>
    </location>
</feature>
<dbReference type="KEGG" id="zju:107417950"/>
<dbReference type="Gene3D" id="2.60.110.10">
    <property type="entry name" value="Thaumatin"/>
    <property type="match status" value="1"/>
</dbReference>
<organism evidence="4 5">
    <name type="scientific">Ziziphus jujuba</name>
    <name type="common">Chinese jujube</name>
    <name type="synonym">Ziziphus sativa</name>
    <dbReference type="NCBI Taxonomy" id="326968"/>
    <lineage>
        <taxon>Eukaryota</taxon>
        <taxon>Viridiplantae</taxon>
        <taxon>Streptophyta</taxon>
        <taxon>Embryophyta</taxon>
        <taxon>Tracheophyta</taxon>
        <taxon>Spermatophyta</taxon>
        <taxon>Magnoliopsida</taxon>
        <taxon>eudicotyledons</taxon>
        <taxon>Gunneridae</taxon>
        <taxon>Pentapetalae</taxon>
        <taxon>rosids</taxon>
        <taxon>fabids</taxon>
        <taxon>Rosales</taxon>
        <taxon>Rhamnaceae</taxon>
        <taxon>Paliureae</taxon>
        <taxon>Ziziphus</taxon>
    </lineage>
</organism>
<dbReference type="SMART" id="SM00205">
    <property type="entry name" value="THN"/>
    <property type="match status" value="1"/>
</dbReference>
<evidence type="ECO:0000256" key="3">
    <source>
        <dbReference type="SAM" id="Phobius"/>
    </source>
</evidence>
<dbReference type="PANTHER" id="PTHR31048">
    <property type="entry name" value="OS03G0233200 PROTEIN"/>
    <property type="match status" value="1"/>
</dbReference>
<dbReference type="GeneID" id="107417950"/>
<sequence length="298" mass="32058">MNHCSHQVCPVVPSNAGKPSLLPSKGGHITVLHPGQSIDIPVSSSWSGSIWGRTPCTKDSDKRKFRILIKDSRSYTEKGGGPISCNLQKPTSTTIATFMLNGTDGLDHYEVSFRNGYNLPMLVVPVHNGSGSGSGGHCRTAGCTVNLTSLCPPELRFSEERLGCKSACQAFGDPKFCCTSNGIGLTGNTHCNPNFYTEFFKKACPKANSFVDDTSSLFSCPLGQDYSLIFCPSPSTTSNKLQLKVIIPVAIFASLLAALLSALWWWFGDGISICNSNSNNNCCNSNSNNNCCNCFNRN</sequence>
<feature type="transmembrane region" description="Helical" evidence="3">
    <location>
        <begin position="245"/>
        <end position="267"/>
    </location>
</feature>
<dbReference type="PROSITE" id="PS51367">
    <property type="entry name" value="THAUMATIN_2"/>
    <property type="match status" value="1"/>
</dbReference>
<feature type="disulfide bond" evidence="2">
    <location>
        <begin position="143"/>
        <end position="204"/>
    </location>
</feature>
<keyword evidence="2" id="KW-1015">Disulfide bond</keyword>
<reference evidence="5" key="2">
    <citation type="submission" date="2025-08" db="UniProtKB">
        <authorList>
            <consortium name="RefSeq"/>
        </authorList>
    </citation>
    <scope>IDENTIFICATION</scope>
    <source>
        <tissue evidence="5">Seedling</tissue>
    </source>
</reference>
<comment type="similarity">
    <text evidence="1">Belongs to the thaumatin family.</text>
</comment>
<keyword evidence="3" id="KW-0472">Membrane</keyword>
<evidence type="ECO:0000313" key="4">
    <source>
        <dbReference type="Proteomes" id="UP001652623"/>
    </source>
</evidence>
<reference evidence="4" key="1">
    <citation type="submission" date="2025-05" db="UniProtKB">
        <authorList>
            <consortium name="RefSeq"/>
        </authorList>
    </citation>
    <scope>NUCLEOTIDE SEQUENCE [LARGE SCALE GENOMIC DNA]</scope>
</reference>
<feature type="disulfide bond" evidence="2">
    <location>
        <begin position="138"/>
        <end position="220"/>
    </location>
</feature>
<evidence type="ECO:0000256" key="2">
    <source>
        <dbReference type="PIRSR" id="PIRSR002703-1"/>
    </source>
</evidence>
<keyword evidence="3" id="KW-0812">Transmembrane</keyword>
<feature type="disulfide bond" evidence="2">
    <location>
        <begin position="168"/>
        <end position="177"/>
    </location>
</feature>
<dbReference type="InterPro" id="IPR001938">
    <property type="entry name" value="Thaumatin"/>
</dbReference>
<dbReference type="RefSeq" id="XP_015882091.3">
    <property type="nucleotide sequence ID" value="XM_016026605.3"/>
</dbReference>
<evidence type="ECO:0000313" key="5">
    <source>
        <dbReference type="RefSeq" id="XP_015882091.3"/>
    </source>
</evidence>